<dbReference type="InterPro" id="IPR051159">
    <property type="entry name" value="Hexapeptide_acetyltransf"/>
</dbReference>
<dbReference type="EMBL" id="BAABBN010000004">
    <property type="protein sequence ID" value="GAA3912634.1"/>
    <property type="molecule type" value="Genomic_DNA"/>
</dbReference>
<dbReference type="SUPFAM" id="SSF51161">
    <property type="entry name" value="Trimeric LpxA-like enzymes"/>
    <property type="match status" value="1"/>
</dbReference>
<dbReference type="PANTHER" id="PTHR23416">
    <property type="entry name" value="SIALIC ACID SYNTHASE-RELATED"/>
    <property type="match status" value="1"/>
</dbReference>
<reference evidence="2" key="1">
    <citation type="journal article" date="2019" name="Int. J. Syst. Evol. Microbiol.">
        <title>The Global Catalogue of Microorganisms (GCM) 10K type strain sequencing project: providing services to taxonomists for standard genome sequencing and annotation.</title>
        <authorList>
            <consortium name="The Broad Institute Genomics Platform"/>
            <consortium name="The Broad Institute Genome Sequencing Center for Infectious Disease"/>
            <person name="Wu L."/>
            <person name="Ma J."/>
        </authorList>
    </citation>
    <scope>NUCLEOTIDE SEQUENCE [LARGE SCALE GENOMIC DNA]</scope>
    <source>
        <strain evidence="2">JCM 17551</strain>
    </source>
</reference>
<name>A0ABP7M1D0_9GAMM</name>
<comment type="caution">
    <text evidence="1">The sequence shown here is derived from an EMBL/GenBank/DDBJ whole genome shotgun (WGS) entry which is preliminary data.</text>
</comment>
<evidence type="ECO:0000313" key="1">
    <source>
        <dbReference type="EMBL" id="GAA3912634.1"/>
    </source>
</evidence>
<dbReference type="CDD" id="cd04647">
    <property type="entry name" value="LbH_MAT_like"/>
    <property type="match status" value="1"/>
</dbReference>
<evidence type="ECO:0000313" key="2">
    <source>
        <dbReference type="Proteomes" id="UP001501565"/>
    </source>
</evidence>
<dbReference type="Proteomes" id="UP001501565">
    <property type="component" value="Unassembled WGS sequence"/>
</dbReference>
<protein>
    <submittedName>
        <fullName evidence="1">CatB-related O-acetyltransferase</fullName>
    </submittedName>
</protein>
<accession>A0ABP7M1D0</accession>
<dbReference type="Pfam" id="PF00132">
    <property type="entry name" value="Hexapep"/>
    <property type="match status" value="1"/>
</dbReference>
<proteinExistence type="predicted"/>
<keyword evidence="2" id="KW-1185">Reference proteome</keyword>
<organism evidence="1 2">
    <name type="scientific">Litoribacillus peritrichatus</name>
    <dbReference type="NCBI Taxonomy" id="718191"/>
    <lineage>
        <taxon>Bacteria</taxon>
        <taxon>Pseudomonadati</taxon>
        <taxon>Pseudomonadota</taxon>
        <taxon>Gammaproteobacteria</taxon>
        <taxon>Oceanospirillales</taxon>
        <taxon>Oceanospirillaceae</taxon>
        <taxon>Litoribacillus</taxon>
    </lineage>
</organism>
<dbReference type="Gene3D" id="2.160.10.10">
    <property type="entry name" value="Hexapeptide repeat proteins"/>
    <property type="match status" value="1"/>
</dbReference>
<gene>
    <name evidence="1" type="ORF">GCM10022277_04230</name>
</gene>
<dbReference type="InterPro" id="IPR011004">
    <property type="entry name" value="Trimer_LpxA-like_sf"/>
</dbReference>
<dbReference type="InterPro" id="IPR001451">
    <property type="entry name" value="Hexapep"/>
</dbReference>
<sequence length="173" mass="18916">MRKLMLAIYYLSYKILPPSIGGRFYWGNAIRFFLLSRIVDKCGSNVVVDRGAYIGNGRGIRVGDNSGIGPNSYLQGPLVLGDYVMMAPDVKILTRSHEFDRTDIPMALQGHQPQRGVVVGDDVWIGTRVMIMPGVNIGRGVIIAAGSVVTKDMPDYAVCAGVPAKVIRFRSDK</sequence>